<evidence type="ECO:0000256" key="1">
    <source>
        <dbReference type="SAM" id="MobiDB-lite"/>
    </source>
</evidence>
<comment type="caution">
    <text evidence="2">The sequence shown here is derived from an EMBL/GenBank/DDBJ whole genome shotgun (WGS) entry which is preliminary data.</text>
</comment>
<organism evidence="2 3">
    <name type="scientific">Streptomyces hiroshimensis</name>
    <dbReference type="NCBI Taxonomy" id="66424"/>
    <lineage>
        <taxon>Bacteria</taxon>
        <taxon>Bacillati</taxon>
        <taxon>Actinomycetota</taxon>
        <taxon>Actinomycetes</taxon>
        <taxon>Kitasatosporales</taxon>
        <taxon>Streptomycetaceae</taxon>
        <taxon>Streptomyces</taxon>
    </lineage>
</organism>
<dbReference type="Proteomes" id="UP000659223">
    <property type="component" value="Unassembled WGS sequence"/>
</dbReference>
<keyword evidence="3" id="KW-1185">Reference proteome</keyword>
<dbReference type="EMBL" id="BMUT01000016">
    <property type="protein sequence ID" value="GGY05134.1"/>
    <property type="molecule type" value="Genomic_DNA"/>
</dbReference>
<evidence type="ECO:0000313" key="2">
    <source>
        <dbReference type="EMBL" id="GGY05134.1"/>
    </source>
</evidence>
<reference evidence="3" key="1">
    <citation type="journal article" date="2019" name="Int. J. Syst. Evol. Microbiol.">
        <title>The Global Catalogue of Microorganisms (GCM) 10K type strain sequencing project: providing services to taxonomists for standard genome sequencing and annotation.</title>
        <authorList>
            <consortium name="The Broad Institute Genomics Platform"/>
            <consortium name="The Broad Institute Genome Sequencing Center for Infectious Disease"/>
            <person name="Wu L."/>
            <person name="Ma J."/>
        </authorList>
    </citation>
    <scope>NUCLEOTIDE SEQUENCE [LARGE SCALE GENOMIC DNA]</scope>
    <source>
        <strain evidence="3">JCM 4586</strain>
    </source>
</reference>
<proteinExistence type="predicted"/>
<accession>A0ABQ2Z6J5</accession>
<protein>
    <submittedName>
        <fullName evidence="2">Uncharacterized protein</fullName>
    </submittedName>
</protein>
<feature type="compositionally biased region" description="Acidic residues" evidence="1">
    <location>
        <begin position="24"/>
        <end position="35"/>
    </location>
</feature>
<evidence type="ECO:0000313" key="3">
    <source>
        <dbReference type="Proteomes" id="UP000659223"/>
    </source>
</evidence>
<dbReference type="RefSeq" id="WP_229899984.1">
    <property type="nucleotide sequence ID" value="NZ_BMUT01000016.1"/>
</dbReference>
<feature type="compositionally biased region" description="Low complexity" evidence="1">
    <location>
        <begin position="1"/>
        <end position="16"/>
    </location>
</feature>
<gene>
    <name evidence="2" type="ORF">GCM10010324_59860</name>
</gene>
<feature type="region of interest" description="Disordered" evidence="1">
    <location>
        <begin position="1"/>
        <end position="43"/>
    </location>
</feature>
<sequence length="203" mass="21122">MTHATHSTHSTDATHSTDSKPAVPEDDEALTEDEAPTGPVHDDRFGEITVLLNDEEGWVEVLGDAIPPAALDRAAEAETDAHVPIGTRNGEHLTMTVDGDAVALAPAKGKLSRRSYAVDVTRDGTAYRLVPDSIAGSRLLKDGQHIGDFSSDGDGLVLAEWKEGADVSPADASVGYALAAAFGTGGQPMWMVAIEAAAELLPG</sequence>
<name>A0ABQ2Z6J5_9ACTN</name>